<comment type="caution">
    <text evidence="1">The sequence shown here is derived from an EMBL/GenBank/DDBJ whole genome shotgun (WGS) entry which is preliminary data.</text>
</comment>
<protein>
    <submittedName>
        <fullName evidence="1">Uncharacterized protein</fullName>
    </submittedName>
</protein>
<reference evidence="2" key="1">
    <citation type="journal article" date="2019" name="Int. J. Syst. Evol. Microbiol.">
        <title>The Global Catalogue of Microorganisms (GCM) 10K type strain sequencing project: providing services to taxonomists for standard genome sequencing and annotation.</title>
        <authorList>
            <consortium name="The Broad Institute Genomics Platform"/>
            <consortium name="The Broad Institute Genome Sequencing Center for Infectious Disease"/>
            <person name="Wu L."/>
            <person name="Ma J."/>
        </authorList>
    </citation>
    <scope>NUCLEOTIDE SEQUENCE [LARGE SCALE GENOMIC DNA]</scope>
    <source>
        <strain evidence="2">JCM 3175</strain>
    </source>
</reference>
<keyword evidence="2" id="KW-1185">Reference proteome</keyword>
<organism evidence="1 2">
    <name type="scientific">Micromonospora coerulea</name>
    <dbReference type="NCBI Taxonomy" id="47856"/>
    <lineage>
        <taxon>Bacteria</taxon>
        <taxon>Bacillati</taxon>
        <taxon>Actinomycetota</taxon>
        <taxon>Actinomycetes</taxon>
        <taxon>Micromonosporales</taxon>
        <taxon>Micromonosporaceae</taxon>
        <taxon>Micromonospora</taxon>
    </lineage>
</organism>
<evidence type="ECO:0000313" key="1">
    <source>
        <dbReference type="EMBL" id="GAA4568427.1"/>
    </source>
</evidence>
<proteinExistence type="predicted"/>
<gene>
    <name evidence="1" type="ORF">GCM10023176_22810</name>
</gene>
<evidence type="ECO:0000313" key="2">
    <source>
        <dbReference type="Proteomes" id="UP001500307"/>
    </source>
</evidence>
<dbReference type="Proteomes" id="UP001500307">
    <property type="component" value="Unassembled WGS sequence"/>
</dbReference>
<sequence>MKDGASQWVEAGLEQAELIAFGVGQDMPLLLPCLADVGRARTKLQKAASLRPDVWCKGSMQTIHE</sequence>
<accession>A0ABP8SFR3</accession>
<name>A0ABP8SFR3_9ACTN</name>
<dbReference type="EMBL" id="BAABGU010000010">
    <property type="protein sequence ID" value="GAA4568427.1"/>
    <property type="molecule type" value="Genomic_DNA"/>
</dbReference>